<sequence length="192" mass="20870">MENETDLECAIGERVRQLRTGKGMTLDELASASGVSRAMISRIERAEASPTAPLLSRICAALGQSLSSFFAMEEDGSRSPFLRRDGQPVWRDPIIGYQRRSVSPPGTGSAVDIVEVEFPPGGRASFPPQEASRGMTQHVWLLDGVLEMTTADGVYRMAPGDCLFMHVGAGHSFYNPGGIAARYVVVFDRGYR</sequence>
<dbReference type="Proteomes" id="UP001161580">
    <property type="component" value="Unassembled WGS sequence"/>
</dbReference>
<dbReference type="InterPro" id="IPR050807">
    <property type="entry name" value="TransReg_Diox_bact_type"/>
</dbReference>
<dbReference type="GO" id="GO:0003700">
    <property type="term" value="F:DNA-binding transcription factor activity"/>
    <property type="evidence" value="ECO:0007669"/>
    <property type="project" value="TreeGrafter"/>
</dbReference>
<dbReference type="PANTHER" id="PTHR46797:SF10">
    <property type="entry name" value="BLR1115 PROTEIN"/>
    <property type="match status" value="1"/>
</dbReference>
<dbReference type="SUPFAM" id="SSF51182">
    <property type="entry name" value="RmlC-like cupins"/>
    <property type="match status" value="1"/>
</dbReference>
<dbReference type="Pfam" id="PF01381">
    <property type="entry name" value="HTH_3"/>
    <property type="match status" value="1"/>
</dbReference>
<dbReference type="InterPro" id="IPR014710">
    <property type="entry name" value="RmlC-like_jellyroll"/>
</dbReference>
<protein>
    <submittedName>
        <fullName evidence="3">Helix-turn-helix domain-containing protein</fullName>
    </submittedName>
</protein>
<dbReference type="Gene3D" id="1.10.260.40">
    <property type="entry name" value="lambda repressor-like DNA-binding domains"/>
    <property type="match status" value="1"/>
</dbReference>
<dbReference type="PANTHER" id="PTHR46797">
    <property type="entry name" value="HTH-TYPE TRANSCRIPTIONAL REGULATOR"/>
    <property type="match status" value="1"/>
</dbReference>
<dbReference type="InterPro" id="IPR011051">
    <property type="entry name" value="RmlC_Cupin_sf"/>
</dbReference>
<name>A0AAE3U4I3_9HYPH</name>
<keyword evidence="1" id="KW-0238">DNA-binding</keyword>
<reference evidence="3" key="1">
    <citation type="submission" date="2022-03" db="EMBL/GenBank/DDBJ databases">
        <title>Fererhizobium litorale gen. nov., sp. nov., isolated from sandy sediments of the Sea of Japan seashore.</title>
        <authorList>
            <person name="Romanenko L."/>
            <person name="Kurilenko V."/>
            <person name="Otstavnykh N."/>
            <person name="Svetashev V."/>
            <person name="Tekutyeva L."/>
            <person name="Isaeva M."/>
            <person name="Mikhailov V."/>
        </authorList>
    </citation>
    <scope>NUCLEOTIDE SEQUENCE</scope>
    <source>
        <strain evidence="3">KMM 9576</strain>
    </source>
</reference>
<dbReference type="PROSITE" id="PS50943">
    <property type="entry name" value="HTH_CROC1"/>
    <property type="match status" value="1"/>
</dbReference>
<dbReference type="GO" id="GO:0005829">
    <property type="term" value="C:cytosol"/>
    <property type="evidence" value="ECO:0007669"/>
    <property type="project" value="TreeGrafter"/>
</dbReference>
<organism evidence="3 4">
    <name type="scientific">Ferirhizobium litorale</name>
    <dbReference type="NCBI Taxonomy" id="2927786"/>
    <lineage>
        <taxon>Bacteria</taxon>
        <taxon>Pseudomonadati</taxon>
        <taxon>Pseudomonadota</taxon>
        <taxon>Alphaproteobacteria</taxon>
        <taxon>Hyphomicrobiales</taxon>
        <taxon>Rhizobiaceae</taxon>
        <taxon>Ferirhizobium</taxon>
    </lineage>
</organism>
<dbReference type="CDD" id="cd00093">
    <property type="entry name" value="HTH_XRE"/>
    <property type="match status" value="1"/>
</dbReference>
<evidence type="ECO:0000313" key="3">
    <source>
        <dbReference type="EMBL" id="MDI7924927.1"/>
    </source>
</evidence>
<dbReference type="Pfam" id="PF07883">
    <property type="entry name" value="Cupin_2"/>
    <property type="match status" value="1"/>
</dbReference>
<evidence type="ECO:0000256" key="1">
    <source>
        <dbReference type="ARBA" id="ARBA00023125"/>
    </source>
</evidence>
<dbReference type="InterPro" id="IPR010982">
    <property type="entry name" value="Lambda_DNA-bd_dom_sf"/>
</dbReference>
<dbReference type="Gene3D" id="2.60.120.10">
    <property type="entry name" value="Jelly Rolls"/>
    <property type="match status" value="1"/>
</dbReference>
<accession>A0AAE3U4I3</accession>
<dbReference type="SMART" id="SM00530">
    <property type="entry name" value="HTH_XRE"/>
    <property type="match status" value="1"/>
</dbReference>
<dbReference type="RefSeq" id="WP_311788862.1">
    <property type="nucleotide sequence ID" value="NZ_JALDYY010000020.1"/>
</dbReference>
<comment type="caution">
    <text evidence="3">The sequence shown here is derived from an EMBL/GenBank/DDBJ whole genome shotgun (WGS) entry which is preliminary data.</text>
</comment>
<dbReference type="GO" id="GO:0003677">
    <property type="term" value="F:DNA binding"/>
    <property type="evidence" value="ECO:0007669"/>
    <property type="project" value="UniProtKB-KW"/>
</dbReference>
<feature type="domain" description="HTH cro/C1-type" evidence="2">
    <location>
        <begin position="15"/>
        <end position="69"/>
    </location>
</feature>
<dbReference type="InterPro" id="IPR001387">
    <property type="entry name" value="Cro/C1-type_HTH"/>
</dbReference>
<keyword evidence="4" id="KW-1185">Reference proteome</keyword>
<dbReference type="CDD" id="cd02209">
    <property type="entry name" value="cupin_XRE_C"/>
    <property type="match status" value="1"/>
</dbReference>
<proteinExistence type="predicted"/>
<dbReference type="AlphaFoldDB" id="A0AAE3U4I3"/>
<gene>
    <name evidence="3" type="ORF">MRS75_22990</name>
</gene>
<dbReference type="EMBL" id="JALDYZ010000020">
    <property type="protein sequence ID" value="MDI7924927.1"/>
    <property type="molecule type" value="Genomic_DNA"/>
</dbReference>
<dbReference type="SUPFAM" id="SSF47413">
    <property type="entry name" value="lambda repressor-like DNA-binding domains"/>
    <property type="match status" value="1"/>
</dbReference>
<evidence type="ECO:0000313" key="4">
    <source>
        <dbReference type="Proteomes" id="UP001161580"/>
    </source>
</evidence>
<dbReference type="InterPro" id="IPR013096">
    <property type="entry name" value="Cupin_2"/>
</dbReference>
<evidence type="ECO:0000259" key="2">
    <source>
        <dbReference type="PROSITE" id="PS50943"/>
    </source>
</evidence>